<organism evidence="7 8">
    <name type="scientific">Sedimentibacter hydroxybenzoicus DSM 7310</name>
    <dbReference type="NCBI Taxonomy" id="1123245"/>
    <lineage>
        <taxon>Bacteria</taxon>
        <taxon>Bacillati</taxon>
        <taxon>Bacillota</taxon>
        <taxon>Tissierellia</taxon>
        <taxon>Sedimentibacter</taxon>
    </lineage>
</organism>
<evidence type="ECO:0000256" key="2">
    <source>
        <dbReference type="ARBA" id="ARBA00005517"/>
    </source>
</evidence>
<dbReference type="GO" id="GO:0004795">
    <property type="term" value="F:threonine synthase activity"/>
    <property type="evidence" value="ECO:0007669"/>
    <property type="project" value="UniProtKB-UniRule"/>
</dbReference>
<dbReference type="GO" id="GO:0009088">
    <property type="term" value="P:threonine biosynthetic process"/>
    <property type="evidence" value="ECO:0007669"/>
    <property type="project" value="UniProtKB-UniRule"/>
</dbReference>
<feature type="modified residue" description="N6-(pyridoxal phosphate)lysine" evidence="5">
    <location>
        <position position="111"/>
    </location>
</feature>
<evidence type="ECO:0000259" key="6">
    <source>
        <dbReference type="Pfam" id="PF14821"/>
    </source>
</evidence>
<gene>
    <name evidence="7" type="ORF">HZF24_08925</name>
</gene>
<dbReference type="Pfam" id="PF24857">
    <property type="entry name" value="THR4_C"/>
    <property type="match status" value="1"/>
</dbReference>
<name>A0A974BJZ2_SEDHY</name>
<dbReference type="RefSeq" id="WP_179237970.1">
    <property type="nucleotide sequence ID" value="NZ_JACBNQ010000008.1"/>
</dbReference>
<feature type="domain" description="Threonine synthase N-terminal" evidence="6">
    <location>
        <begin position="5"/>
        <end position="79"/>
    </location>
</feature>
<dbReference type="Pfam" id="PF14821">
    <property type="entry name" value="Thr_synth_N"/>
    <property type="match status" value="1"/>
</dbReference>
<dbReference type="AlphaFoldDB" id="A0A974BJZ2"/>
<keyword evidence="8" id="KW-1185">Reference proteome</keyword>
<dbReference type="InterPro" id="IPR004450">
    <property type="entry name" value="Thr_synthase-like"/>
</dbReference>
<dbReference type="EMBL" id="JACBNQ010000008">
    <property type="protein sequence ID" value="NYB74266.1"/>
    <property type="molecule type" value="Genomic_DNA"/>
</dbReference>
<dbReference type="Gene3D" id="3.90.1380.10">
    <property type="entry name" value="Threonine synthase, N-terminal domain"/>
    <property type="match status" value="1"/>
</dbReference>
<evidence type="ECO:0000256" key="5">
    <source>
        <dbReference type="PIRSR" id="PIRSR604450-51"/>
    </source>
</evidence>
<evidence type="ECO:0000313" key="7">
    <source>
        <dbReference type="EMBL" id="NYB74266.1"/>
    </source>
</evidence>
<dbReference type="Proteomes" id="UP000611629">
    <property type="component" value="Unassembled WGS sequence"/>
</dbReference>
<comment type="similarity">
    <text evidence="2">Belongs to the threonine synthase family.</text>
</comment>
<keyword evidence="7" id="KW-0456">Lyase</keyword>
<comment type="cofactor">
    <cofactor evidence="1 5">
        <name>pyridoxal 5'-phosphate</name>
        <dbReference type="ChEBI" id="CHEBI:597326"/>
    </cofactor>
</comment>
<dbReference type="Gene3D" id="3.40.50.1100">
    <property type="match status" value="2"/>
</dbReference>
<accession>A0A974BJZ2</accession>
<dbReference type="PANTHER" id="PTHR43515">
    <property type="entry name" value="THREONINE SYNTHASE-LIKE 1"/>
    <property type="match status" value="1"/>
</dbReference>
<dbReference type="InterPro" id="IPR036052">
    <property type="entry name" value="TrpB-like_PALP_sf"/>
</dbReference>
<evidence type="ECO:0000313" key="8">
    <source>
        <dbReference type="Proteomes" id="UP000611629"/>
    </source>
</evidence>
<protein>
    <recommendedName>
        <fullName evidence="4">Threonine synthase</fullName>
        <ecNumber evidence="4">4.2.3.1</ecNumber>
    </recommendedName>
</protein>
<dbReference type="SUPFAM" id="SSF53686">
    <property type="entry name" value="Tryptophan synthase beta subunit-like PLP-dependent enzymes"/>
    <property type="match status" value="1"/>
</dbReference>
<evidence type="ECO:0000256" key="3">
    <source>
        <dbReference type="ARBA" id="ARBA00022898"/>
    </source>
</evidence>
<dbReference type="NCBIfam" id="TIGR00260">
    <property type="entry name" value="thrC"/>
    <property type="match status" value="1"/>
</dbReference>
<dbReference type="InterPro" id="IPR029144">
    <property type="entry name" value="Thr_synth_N"/>
</dbReference>
<dbReference type="InterPro" id="IPR037158">
    <property type="entry name" value="Thr_synth_N_sf"/>
</dbReference>
<sequence length="494" mass="55592">MFKSYESTRNSNLKTTASKAVLKGIAEDGGLFVLRDIDKCVDIESLTGKNYIEIAEIIIGFMLDDIPASKIKECVKTAYTEKFSKDEITPVVKVGDSFITELFHGPTSAFKDVALSILPHLMTTSYEMNDVDGEIIILTATSGDTGKAALEGFKNVKGTQIAVFYPEFGVSEVQKAQMITQEGKNTHVCAIKGNFDDAQTGVKRIFTDEKLIKESEESNKIFSSANSINIGRLVPQIAYYFYTYVQLIEKKEISMGDAVNFSVPTGNFGNILAGYYAKMLGLPINKLLCGSNENNVLYDFIKTGVYDRNREFHKTISPSMDILISSNLERLLYYMSNKDNEAVKAMMEQLNSQGKYEVSDEMKEKINQEFYAGCVFKEDTEKTIKEVYDNYDYLLDTHTAVAYKTLADYKRETGDESVSIVLSTASPYKFSKSVYESLFGSNDKNEFEIMEELSEKTGVPIPENLKGLNNKKVIHTKVCEINEMEEFVRRIVKR</sequence>
<dbReference type="PANTHER" id="PTHR43515:SF1">
    <property type="entry name" value="THREONINE SYNTHASE-LIKE 1"/>
    <property type="match status" value="1"/>
</dbReference>
<evidence type="ECO:0000256" key="1">
    <source>
        <dbReference type="ARBA" id="ARBA00001933"/>
    </source>
</evidence>
<dbReference type="EC" id="4.2.3.1" evidence="4"/>
<proteinExistence type="inferred from homology"/>
<dbReference type="CDD" id="cd01560">
    <property type="entry name" value="Thr-synth_2"/>
    <property type="match status" value="1"/>
</dbReference>
<comment type="caution">
    <text evidence="7">The sequence shown here is derived from an EMBL/GenBank/DDBJ whole genome shotgun (WGS) entry which is preliminary data.</text>
</comment>
<evidence type="ECO:0000256" key="4">
    <source>
        <dbReference type="NCBIfam" id="TIGR00260"/>
    </source>
</evidence>
<dbReference type="GO" id="GO:0005737">
    <property type="term" value="C:cytoplasm"/>
    <property type="evidence" value="ECO:0007669"/>
    <property type="project" value="TreeGrafter"/>
</dbReference>
<reference evidence="7" key="1">
    <citation type="submission" date="2020-07" db="EMBL/GenBank/DDBJ databases">
        <title>Genomic analysis of a strain of Sedimentibacter Hydroxybenzoicus DSM7310.</title>
        <authorList>
            <person name="Ma S."/>
        </authorList>
    </citation>
    <scope>NUCLEOTIDE SEQUENCE</scope>
    <source>
        <strain evidence="7">DSM 7310</strain>
    </source>
</reference>
<keyword evidence="3 5" id="KW-0663">Pyridoxal phosphate</keyword>